<proteinExistence type="inferred from homology"/>
<dbReference type="Gene3D" id="3.30.1330.30">
    <property type="match status" value="1"/>
</dbReference>
<evidence type="ECO:0000256" key="1">
    <source>
        <dbReference type="ARBA" id="ARBA00007228"/>
    </source>
</evidence>
<comment type="similarity">
    <text evidence="1">Belongs to the class IV-like SAM-binding methyltransferase superfamily. RNA methyltransferase TrmH family.</text>
</comment>
<dbReference type="EMBL" id="JBCITM010000003">
    <property type="protein sequence ID" value="MEN1759600.1"/>
    <property type="molecule type" value="Genomic_DNA"/>
</dbReference>
<keyword evidence="6" id="KW-1185">Reference proteome</keyword>
<dbReference type="GO" id="GO:0008168">
    <property type="term" value="F:methyltransferase activity"/>
    <property type="evidence" value="ECO:0007669"/>
    <property type="project" value="UniProtKB-KW"/>
</dbReference>
<dbReference type="InterPro" id="IPR053888">
    <property type="entry name" value="MRM3-like_sub_bind"/>
</dbReference>
<organism evidence="5 6">
    <name type="scientific">Anoxynatronum sibiricum</name>
    <dbReference type="NCBI Taxonomy" id="210623"/>
    <lineage>
        <taxon>Bacteria</taxon>
        <taxon>Bacillati</taxon>
        <taxon>Bacillota</taxon>
        <taxon>Clostridia</taxon>
        <taxon>Eubacteriales</taxon>
        <taxon>Clostridiaceae</taxon>
        <taxon>Anoxynatronum</taxon>
    </lineage>
</organism>
<evidence type="ECO:0000256" key="3">
    <source>
        <dbReference type="ARBA" id="ARBA00022679"/>
    </source>
</evidence>
<dbReference type="RefSeq" id="WP_343184962.1">
    <property type="nucleotide sequence ID" value="NZ_JBCITM010000003.1"/>
</dbReference>
<dbReference type="InterPro" id="IPR029064">
    <property type="entry name" value="Ribosomal_eL30-like_sf"/>
</dbReference>
<dbReference type="InterPro" id="IPR029028">
    <property type="entry name" value="Alpha/beta_knot_MTases"/>
</dbReference>
<dbReference type="InterPro" id="IPR029026">
    <property type="entry name" value="tRNA_m1G_MTases_N"/>
</dbReference>
<dbReference type="SMART" id="SM00967">
    <property type="entry name" value="SpoU_sub_bind"/>
    <property type="match status" value="1"/>
</dbReference>
<accession>A0ABU9VR08</accession>
<dbReference type="CDD" id="cd18095">
    <property type="entry name" value="SpoU-like_rRNA-MTase"/>
    <property type="match status" value="1"/>
</dbReference>
<dbReference type="GO" id="GO:0032259">
    <property type="term" value="P:methylation"/>
    <property type="evidence" value="ECO:0007669"/>
    <property type="project" value="UniProtKB-KW"/>
</dbReference>
<sequence>MRLTGISSTANEICKRTTALHQRRFRREQGLFLLEGFGGIQDALKGGLEPVYFIVDHVFVSREENQSLIQHLSAFQIPGYEMPPHLMKRMADTEHPQGVLAVFRQPVHQVQQLLEKPCGFWLMLDRIQDPGNLGTLIRSAEAAGLTGVLLTHGSTDPYSPKALRAATGAVLHLPVIELSEADSDGITIKRAGLRLVGAALEGGSSCYEQSYQSPLVLVIGNEAKGIGDALMRNLDQRVTIPMKGTIQSLNAAIAGSILMFHLARELNSPSGEAPCIP</sequence>
<comment type="caution">
    <text evidence="5">The sequence shown here is derived from an EMBL/GenBank/DDBJ whole genome shotgun (WGS) entry which is preliminary data.</text>
</comment>
<dbReference type="SUPFAM" id="SSF55315">
    <property type="entry name" value="L30e-like"/>
    <property type="match status" value="1"/>
</dbReference>
<dbReference type="InterPro" id="IPR051259">
    <property type="entry name" value="rRNA_Methyltransferase"/>
</dbReference>
<gene>
    <name evidence="5" type="ORF">AAIG11_03855</name>
</gene>
<dbReference type="Proteomes" id="UP001407405">
    <property type="component" value="Unassembled WGS sequence"/>
</dbReference>
<dbReference type="Gene3D" id="3.40.1280.10">
    <property type="match status" value="1"/>
</dbReference>
<evidence type="ECO:0000313" key="5">
    <source>
        <dbReference type="EMBL" id="MEN1759600.1"/>
    </source>
</evidence>
<dbReference type="PANTHER" id="PTHR43191:SF2">
    <property type="entry name" value="RRNA METHYLTRANSFERASE 3, MITOCHONDRIAL"/>
    <property type="match status" value="1"/>
</dbReference>
<keyword evidence="2 5" id="KW-0489">Methyltransferase</keyword>
<dbReference type="Pfam" id="PF00588">
    <property type="entry name" value="SpoU_methylase"/>
    <property type="match status" value="1"/>
</dbReference>
<reference evidence="5 6" key="1">
    <citation type="submission" date="2024-04" db="EMBL/GenBank/DDBJ databases">
        <title>Genome sequencing and metabolic network reconstruction of aminoacids and betaine degradation by Anoxynatronum sibiricum.</title>
        <authorList>
            <person name="Detkova E.N."/>
            <person name="Boltjanskaja Y.V."/>
            <person name="Mardanov A.V."/>
            <person name="Kevbrin V."/>
        </authorList>
    </citation>
    <scope>NUCLEOTIDE SEQUENCE [LARGE SCALE GENOMIC DNA]</scope>
    <source>
        <strain evidence="5 6">Z-7981</strain>
    </source>
</reference>
<name>A0ABU9VR08_9CLOT</name>
<dbReference type="Pfam" id="PF22435">
    <property type="entry name" value="MRM3-like_sub_bind"/>
    <property type="match status" value="1"/>
</dbReference>
<feature type="domain" description="RNA 2-O ribose methyltransferase substrate binding" evidence="4">
    <location>
        <begin position="33"/>
        <end position="109"/>
    </location>
</feature>
<evidence type="ECO:0000256" key="2">
    <source>
        <dbReference type="ARBA" id="ARBA00022603"/>
    </source>
</evidence>
<dbReference type="InterPro" id="IPR013123">
    <property type="entry name" value="SpoU_subst-bd"/>
</dbReference>
<dbReference type="InterPro" id="IPR001537">
    <property type="entry name" value="SpoU_MeTrfase"/>
</dbReference>
<dbReference type="SUPFAM" id="SSF75217">
    <property type="entry name" value="alpha/beta knot"/>
    <property type="match status" value="1"/>
</dbReference>
<evidence type="ECO:0000259" key="4">
    <source>
        <dbReference type="SMART" id="SM00967"/>
    </source>
</evidence>
<dbReference type="PANTHER" id="PTHR43191">
    <property type="entry name" value="RRNA METHYLTRANSFERASE 3"/>
    <property type="match status" value="1"/>
</dbReference>
<evidence type="ECO:0000313" key="6">
    <source>
        <dbReference type="Proteomes" id="UP001407405"/>
    </source>
</evidence>
<keyword evidence="3" id="KW-0808">Transferase</keyword>
<protein>
    <submittedName>
        <fullName evidence="5">RNA methyltransferase</fullName>
    </submittedName>
</protein>